<dbReference type="FunFam" id="3.30.1330.40:FF:000001">
    <property type="entry name" value="L-PSP family endoribonuclease"/>
    <property type="match status" value="1"/>
</dbReference>
<feature type="region of interest" description="Disordered" evidence="2">
    <location>
        <begin position="220"/>
        <end position="262"/>
    </location>
</feature>
<dbReference type="OrthoDB" id="309640at2759"/>
<feature type="compositionally biased region" description="Low complexity" evidence="2">
    <location>
        <begin position="229"/>
        <end position="239"/>
    </location>
</feature>
<feature type="region of interest" description="Disordered" evidence="2">
    <location>
        <begin position="128"/>
        <end position="161"/>
    </location>
</feature>
<dbReference type="GO" id="GO:0005739">
    <property type="term" value="C:mitochondrion"/>
    <property type="evidence" value="ECO:0007669"/>
    <property type="project" value="TreeGrafter"/>
</dbReference>
<evidence type="ECO:0000256" key="1">
    <source>
        <dbReference type="ARBA" id="ARBA00010552"/>
    </source>
</evidence>
<protein>
    <submittedName>
        <fullName evidence="3">Uncharacterized protein</fullName>
    </submittedName>
</protein>
<dbReference type="GO" id="GO:0005829">
    <property type="term" value="C:cytosol"/>
    <property type="evidence" value="ECO:0007669"/>
    <property type="project" value="TreeGrafter"/>
</dbReference>
<evidence type="ECO:0000256" key="2">
    <source>
        <dbReference type="SAM" id="MobiDB-lite"/>
    </source>
</evidence>
<dbReference type="Proteomes" id="UP000566819">
    <property type="component" value="Unassembled WGS sequence"/>
</dbReference>
<organism evidence="3 4">
    <name type="scientific">Cudoniella acicularis</name>
    <dbReference type="NCBI Taxonomy" id="354080"/>
    <lineage>
        <taxon>Eukaryota</taxon>
        <taxon>Fungi</taxon>
        <taxon>Dikarya</taxon>
        <taxon>Ascomycota</taxon>
        <taxon>Pezizomycotina</taxon>
        <taxon>Leotiomycetes</taxon>
        <taxon>Helotiales</taxon>
        <taxon>Tricladiaceae</taxon>
        <taxon>Cudoniella</taxon>
    </lineage>
</organism>
<dbReference type="GO" id="GO:0019239">
    <property type="term" value="F:deaminase activity"/>
    <property type="evidence" value="ECO:0007669"/>
    <property type="project" value="TreeGrafter"/>
</dbReference>
<dbReference type="PANTHER" id="PTHR11803">
    <property type="entry name" value="2-IMINOBUTANOATE/2-IMINOPROPANOATE DEAMINASE RIDA"/>
    <property type="match status" value="1"/>
</dbReference>
<keyword evidence="4" id="KW-1185">Reference proteome</keyword>
<dbReference type="InterPro" id="IPR006056">
    <property type="entry name" value="RidA"/>
</dbReference>
<dbReference type="InterPro" id="IPR006175">
    <property type="entry name" value="YjgF/YER057c/UK114"/>
</dbReference>
<dbReference type="CDD" id="cd00448">
    <property type="entry name" value="YjgF_YER057c_UK114_family"/>
    <property type="match status" value="1"/>
</dbReference>
<comment type="caution">
    <text evidence="3">The sequence shown here is derived from an EMBL/GenBank/DDBJ whole genome shotgun (WGS) entry which is preliminary data.</text>
</comment>
<evidence type="ECO:0000313" key="3">
    <source>
        <dbReference type="EMBL" id="KAF4635007.1"/>
    </source>
</evidence>
<proteinExistence type="inferred from homology"/>
<reference evidence="3 4" key="1">
    <citation type="submission" date="2020-03" db="EMBL/GenBank/DDBJ databases">
        <title>Draft Genome Sequence of Cudoniella acicularis.</title>
        <authorList>
            <person name="Buettner E."/>
            <person name="Kellner H."/>
        </authorList>
    </citation>
    <scope>NUCLEOTIDE SEQUENCE [LARGE SCALE GENOMIC DNA]</scope>
    <source>
        <strain evidence="3 4">DSM 108380</strain>
    </source>
</reference>
<accession>A0A8H4W5W8</accession>
<dbReference type="Gene3D" id="3.30.1330.40">
    <property type="entry name" value="RutC-like"/>
    <property type="match status" value="1"/>
</dbReference>
<gene>
    <name evidence="3" type="ORF">G7Y89_g3089</name>
</gene>
<dbReference type="InterPro" id="IPR035959">
    <property type="entry name" value="RutC-like_sf"/>
</dbReference>
<comment type="similarity">
    <text evidence="1">Belongs to the RutC family.</text>
</comment>
<dbReference type="Pfam" id="PF01042">
    <property type="entry name" value="Ribonuc_L-PSP"/>
    <property type="match status" value="1"/>
</dbReference>
<dbReference type="NCBIfam" id="TIGR00004">
    <property type="entry name" value="Rid family detoxifying hydrolase"/>
    <property type="match status" value="1"/>
</dbReference>
<sequence>MVQKEVVLTDKAPAPLPFYSQAIKCQGMVYCSGSIGMDPVTNKVIEGGVADRTTQALNNLAAILEAAGSSIDNVVKVNVFLTNMENFAAMNKVYESFFSKNPKPVRTCVAVYQLPLGTDVEIELTAHLRPNSETNSANIQDAMRSTPNSRSSRGRAPTVGEGEEGFFVDQAMSRAELRRRQAEAALQRLQAAQDETWTETQLKITEENLGILMNAVSSIDAPPARSRSRAQSQSRSRAQFQSHGQKRSRGDSDAGNFRIAPDEDSRPLFKRLRSAIASTEEANNLVTRNPQPIQIHYEQQPLKDRDDNWFVGMFEKLFDQTSNFAEKFFLIHDLNSEDWYQPWAQKFSPEFLHWTRQVAEEDPSPGNGSWDDLLRDTTQRKYFVMAILVRIFHEMIFNIDLWGADPQQKELLLGIDRAFFNREGFARTALRSETVCSIVGRGPVTQYFYQEVATLTAQLFLLLKPLTDYLYAMAPPKGTVIPSIVDQYQALHDLVSNAAYLSICVRLSPTIFFWVDVTPGTYYDRDDHTFLDIRSWTQSKQNVVDFYNSQVLEHKNELAIAENVVKDLEAQGKGNTRRGRATRQRLVEIQTVAPKALIYEYRAMAKISVWPSIKRFKPGSAEDEKKEREDPGNKIPLYKKNGSREFEVSKGAIVVYYGKTNRRNDERRLSLAEFVRQKQKEWPVDAEGDLGLTMKTAIPVAVLAASVGYWVLGEQVKEKLGFDFGSAVEFVGDLMSRVR</sequence>
<name>A0A8H4W5W8_9HELO</name>
<dbReference type="EMBL" id="JAAMPI010000146">
    <property type="protein sequence ID" value="KAF4635007.1"/>
    <property type="molecule type" value="Genomic_DNA"/>
</dbReference>
<dbReference type="AlphaFoldDB" id="A0A8H4W5W8"/>
<dbReference type="PANTHER" id="PTHR11803:SF42">
    <property type="entry name" value="MMF1"/>
    <property type="match status" value="1"/>
</dbReference>
<evidence type="ECO:0000313" key="4">
    <source>
        <dbReference type="Proteomes" id="UP000566819"/>
    </source>
</evidence>
<feature type="compositionally biased region" description="Polar residues" evidence="2">
    <location>
        <begin position="131"/>
        <end position="151"/>
    </location>
</feature>
<dbReference type="SUPFAM" id="SSF55298">
    <property type="entry name" value="YjgF-like"/>
    <property type="match status" value="1"/>
</dbReference>